<name>A0ABZ0QBH3_9VIBR</name>
<evidence type="ECO:0000313" key="2">
    <source>
        <dbReference type="EMBL" id="WPC73799.1"/>
    </source>
</evidence>
<dbReference type="InterPro" id="IPR006513">
    <property type="entry name" value="YtfJ_HI0045"/>
</dbReference>
<dbReference type="RefSeq" id="WP_261893786.1">
    <property type="nucleotide sequence ID" value="NZ_AP024895.1"/>
</dbReference>
<accession>A0ABZ0QBH3</accession>
<proteinExistence type="predicted"/>
<reference evidence="2 3" key="1">
    <citation type="submission" date="2023-11" db="EMBL/GenBank/DDBJ databases">
        <title>Plant-associative lifestyle of Vibrio porteresiae and its evolutionary dynamics.</title>
        <authorList>
            <person name="Rameshkumar N."/>
            <person name="Kirti K."/>
        </authorList>
    </citation>
    <scope>NUCLEOTIDE SEQUENCE [LARGE SCALE GENOMIC DNA]</scope>
    <source>
        <strain evidence="2 3">MSSRF30</strain>
    </source>
</reference>
<dbReference type="Pfam" id="PF09695">
    <property type="entry name" value="YtfJ_HI0045"/>
    <property type="match status" value="1"/>
</dbReference>
<dbReference type="NCBIfam" id="TIGR01626">
    <property type="entry name" value="ytfJ_HI0045"/>
    <property type="match status" value="1"/>
</dbReference>
<gene>
    <name evidence="2" type="ORF">R8Z52_00485</name>
</gene>
<evidence type="ECO:0000256" key="1">
    <source>
        <dbReference type="SAM" id="SignalP"/>
    </source>
</evidence>
<protein>
    <submittedName>
        <fullName evidence="2">YtfJ family protein</fullName>
    </submittedName>
</protein>
<evidence type="ECO:0000313" key="3">
    <source>
        <dbReference type="Proteomes" id="UP001304071"/>
    </source>
</evidence>
<dbReference type="EMBL" id="CP138203">
    <property type="protein sequence ID" value="WPC73799.1"/>
    <property type="molecule type" value="Genomic_DNA"/>
</dbReference>
<organism evidence="2 3">
    <name type="scientific">Vibrio porteresiae DSM 19223</name>
    <dbReference type="NCBI Taxonomy" id="1123496"/>
    <lineage>
        <taxon>Bacteria</taxon>
        <taxon>Pseudomonadati</taxon>
        <taxon>Pseudomonadota</taxon>
        <taxon>Gammaproteobacteria</taxon>
        <taxon>Vibrionales</taxon>
        <taxon>Vibrionaceae</taxon>
        <taxon>Vibrio</taxon>
    </lineage>
</organism>
<feature type="chain" id="PRO_5045388013" evidence="1">
    <location>
        <begin position="21"/>
        <end position="184"/>
    </location>
</feature>
<dbReference type="Proteomes" id="UP001304071">
    <property type="component" value="Chromosome 1"/>
</dbReference>
<keyword evidence="3" id="KW-1185">Reference proteome</keyword>
<feature type="signal peptide" evidence="1">
    <location>
        <begin position="1"/>
        <end position="20"/>
    </location>
</feature>
<sequence length="184" mass="20206">MTYRLSCTLLLAALPLFASAHTLSIGKPLPPVQVNQLGEIVLKQTNASFQTWSTEEMKGKVHIIQAIAGRSGAKAMNQPLMKAITRAEFDPNQYQTTTIINQDDAIWGTGSFVKSSAISGKEEFPWSSVVLDEQGKVAHQWQLKPESSAIIVQDKQGNVLFVKEGALSEHEIEVVIHLVSTHLE</sequence>
<dbReference type="Gene3D" id="3.40.30.10">
    <property type="entry name" value="Glutaredoxin"/>
    <property type="match status" value="1"/>
</dbReference>
<keyword evidence="1" id="KW-0732">Signal</keyword>